<dbReference type="GO" id="GO:0006508">
    <property type="term" value="P:proteolysis"/>
    <property type="evidence" value="ECO:0007669"/>
    <property type="project" value="UniProtKB-KW"/>
</dbReference>
<evidence type="ECO:0000256" key="4">
    <source>
        <dbReference type="SAM" id="Phobius"/>
    </source>
</evidence>
<comment type="caution">
    <text evidence="6">The sequence shown here is derived from an EMBL/GenBank/DDBJ whole genome shotgun (WGS) entry which is preliminary data.</text>
</comment>
<name>A0A1G2B620_9BACT</name>
<keyword evidence="4" id="KW-0472">Membrane</keyword>
<evidence type="ECO:0000313" key="6">
    <source>
        <dbReference type="EMBL" id="OGY83700.1"/>
    </source>
</evidence>
<feature type="transmembrane region" description="Helical" evidence="4">
    <location>
        <begin position="34"/>
        <end position="61"/>
    </location>
</feature>
<dbReference type="PANTHER" id="PTHR43343">
    <property type="entry name" value="PEPTIDASE S12"/>
    <property type="match status" value="1"/>
</dbReference>
<reference evidence="6 7" key="1">
    <citation type="journal article" date="2016" name="Nat. Commun.">
        <title>Thousands of microbial genomes shed light on interconnected biogeochemical processes in an aquifer system.</title>
        <authorList>
            <person name="Anantharaman K."/>
            <person name="Brown C.T."/>
            <person name="Hug L.A."/>
            <person name="Sharon I."/>
            <person name="Castelle C.J."/>
            <person name="Probst A.J."/>
            <person name="Thomas B.C."/>
            <person name="Singh A."/>
            <person name="Wilkins M.J."/>
            <person name="Karaoz U."/>
            <person name="Brodie E.L."/>
            <person name="Williams K.H."/>
            <person name="Hubbard S.S."/>
            <person name="Banfield J.F."/>
        </authorList>
    </citation>
    <scope>NUCLEOTIDE SEQUENCE [LARGE SCALE GENOMIC DNA]</scope>
</reference>
<dbReference type="Proteomes" id="UP000176952">
    <property type="component" value="Unassembled WGS sequence"/>
</dbReference>
<evidence type="ECO:0000313" key="7">
    <source>
        <dbReference type="Proteomes" id="UP000176952"/>
    </source>
</evidence>
<dbReference type="Pfam" id="PF13365">
    <property type="entry name" value="Trypsin_2"/>
    <property type="match status" value="1"/>
</dbReference>
<dbReference type="SUPFAM" id="SSF50494">
    <property type="entry name" value="Trypsin-like serine proteases"/>
    <property type="match status" value="1"/>
</dbReference>
<dbReference type="SUPFAM" id="SSF50156">
    <property type="entry name" value="PDZ domain-like"/>
    <property type="match status" value="1"/>
</dbReference>
<dbReference type="PRINTS" id="PR00834">
    <property type="entry name" value="PROTEASES2C"/>
</dbReference>
<dbReference type="AlphaFoldDB" id="A0A1G2B620"/>
<dbReference type="Gene3D" id="2.40.10.10">
    <property type="entry name" value="Trypsin-like serine proteases"/>
    <property type="match status" value="2"/>
</dbReference>
<dbReference type="InterPro" id="IPR043504">
    <property type="entry name" value="Peptidase_S1_PA_chymotrypsin"/>
</dbReference>
<comment type="similarity">
    <text evidence="1">Belongs to the peptidase S1C family.</text>
</comment>
<dbReference type="GO" id="GO:0004252">
    <property type="term" value="F:serine-type endopeptidase activity"/>
    <property type="evidence" value="ECO:0007669"/>
    <property type="project" value="InterPro"/>
</dbReference>
<dbReference type="InterPro" id="IPR001478">
    <property type="entry name" value="PDZ"/>
</dbReference>
<dbReference type="SMART" id="SM00228">
    <property type="entry name" value="PDZ"/>
    <property type="match status" value="1"/>
</dbReference>
<keyword evidence="2" id="KW-0645">Protease</keyword>
<gene>
    <name evidence="6" type="ORF">A3F54_04935</name>
</gene>
<dbReference type="PROSITE" id="PS50106">
    <property type="entry name" value="PDZ"/>
    <property type="match status" value="1"/>
</dbReference>
<keyword evidence="4" id="KW-0812">Transmembrane</keyword>
<proteinExistence type="inferred from homology"/>
<keyword evidence="4" id="KW-1133">Transmembrane helix</keyword>
<evidence type="ECO:0000259" key="5">
    <source>
        <dbReference type="PROSITE" id="PS50106"/>
    </source>
</evidence>
<sequence length="429" mass="44857">MSDDFSHFSEDEARDVTPHDIHKRSHRGCDRRSSFVFSGALVGFFLIVSILGGSVGGVLAIKYIPPLRNFVVSGSGAQKTDNGSGSAATASLSVVEDSATVDVVEQVNPSVVSIVVSKELDSFIQRGPFLFQEEGGSGELQDVGGGTGFFVSKDGLILTNKHVVSDTEAQYSVILSDGTRHAADVVSLDPLTDLAVIKIKPDEGQAFTPLPLGDSDALRVGQTVLAVGNSLAEYQNSVTKGVISGIGREIVAGGLEIQESLDNVIQTDAAINLGNSGGPLLDLSGHVVGINTAIDKQGESIGFALPINEAKEALASFEKFGEIARPMMGVRYALLTAEIAKEKGLAISEGALISGSEKTGEVAVVPGSPAEKAGLKEGDIITAIDGQAITSEVKLSDLIEQHQVGDEIVVKYVRDGKEAQVKLTLAKFE</sequence>
<evidence type="ECO:0000256" key="1">
    <source>
        <dbReference type="ARBA" id="ARBA00010541"/>
    </source>
</evidence>
<keyword evidence="3" id="KW-0378">Hydrolase</keyword>
<dbReference type="InterPro" id="IPR001940">
    <property type="entry name" value="Peptidase_S1C"/>
</dbReference>
<feature type="domain" description="PDZ" evidence="5">
    <location>
        <begin position="336"/>
        <end position="400"/>
    </location>
</feature>
<dbReference type="EMBL" id="MHKD01000019">
    <property type="protein sequence ID" value="OGY83700.1"/>
    <property type="molecule type" value="Genomic_DNA"/>
</dbReference>
<dbReference type="InterPro" id="IPR036034">
    <property type="entry name" value="PDZ_sf"/>
</dbReference>
<dbReference type="InterPro" id="IPR051201">
    <property type="entry name" value="Chloro_Bact_Ser_Proteases"/>
</dbReference>
<evidence type="ECO:0000256" key="3">
    <source>
        <dbReference type="ARBA" id="ARBA00022801"/>
    </source>
</evidence>
<dbReference type="STRING" id="1798542.A3F54_04935"/>
<dbReference type="Pfam" id="PF13180">
    <property type="entry name" value="PDZ_2"/>
    <property type="match status" value="1"/>
</dbReference>
<dbReference type="PANTHER" id="PTHR43343:SF3">
    <property type="entry name" value="PROTEASE DO-LIKE 8, CHLOROPLASTIC"/>
    <property type="match status" value="1"/>
</dbReference>
<dbReference type="InterPro" id="IPR009003">
    <property type="entry name" value="Peptidase_S1_PA"/>
</dbReference>
<evidence type="ECO:0000256" key="2">
    <source>
        <dbReference type="ARBA" id="ARBA00022670"/>
    </source>
</evidence>
<dbReference type="Gene3D" id="2.30.42.10">
    <property type="match status" value="1"/>
</dbReference>
<organism evidence="6 7">
    <name type="scientific">Candidatus Kerfeldbacteria bacterium RIFCSPHIGHO2_12_FULL_48_17</name>
    <dbReference type="NCBI Taxonomy" id="1798542"/>
    <lineage>
        <taxon>Bacteria</taxon>
        <taxon>Candidatus Kerfeldiibacteriota</taxon>
    </lineage>
</organism>
<protein>
    <recommendedName>
        <fullName evidence="5">PDZ domain-containing protein</fullName>
    </recommendedName>
</protein>
<accession>A0A1G2B620</accession>